<proteinExistence type="predicted"/>
<feature type="coiled-coil region" evidence="1">
    <location>
        <begin position="3"/>
        <end position="30"/>
    </location>
</feature>
<dbReference type="RefSeq" id="WP_273738458.1">
    <property type="nucleotide sequence ID" value="NZ_JAQIVI010000149.1"/>
</dbReference>
<evidence type="ECO:0000256" key="1">
    <source>
        <dbReference type="SAM" id="Coils"/>
    </source>
</evidence>
<keyword evidence="3" id="KW-1185">Reference proteome</keyword>
<comment type="caution">
    <text evidence="2">The sequence shown here is derived from an EMBL/GenBank/DDBJ whole genome shotgun (WGS) entry which is preliminary data.</text>
</comment>
<keyword evidence="1" id="KW-0175">Coiled coil</keyword>
<sequence>MPLESETLTLEEAVADLEDEKEELADEMAQIHPDERTDENADYLKLGQQVGEIERYLGGLDWVRDEFGSDVEFSLSGLTTAETLEVNDRGNDLRSETITPTKSTNNIESIFWVAKGIDEAPFVDDDADYDAKCAAVRNLPRQMTDWLESRINDLSTVGNRNGGNFDELLQEKTEQYHQTSS</sequence>
<dbReference type="AlphaFoldDB" id="A0ABD5SK63"/>
<reference evidence="2 3" key="1">
    <citation type="journal article" date="2019" name="Int. J. Syst. Evol. Microbiol.">
        <title>The Global Catalogue of Microorganisms (GCM) 10K type strain sequencing project: providing services to taxonomists for standard genome sequencing and annotation.</title>
        <authorList>
            <consortium name="The Broad Institute Genomics Platform"/>
            <consortium name="The Broad Institute Genome Sequencing Center for Infectious Disease"/>
            <person name="Wu L."/>
            <person name="Ma J."/>
        </authorList>
    </citation>
    <scope>NUCLEOTIDE SEQUENCE [LARGE SCALE GENOMIC DNA]</scope>
    <source>
        <strain evidence="2 3">LMG 29247</strain>
    </source>
</reference>
<dbReference type="Proteomes" id="UP001596383">
    <property type="component" value="Unassembled WGS sequence"/>
</dbReference>
<evidence type="ECO:0000313" key="2">
    <source>
        <dbReference type="EMBL" id="MFC6765437.1"/>
    </source>
</evidence>
<dbReference type="EMBL" id="JBHSWV010000149">
    <property type="protein sequence ID" value="MFC6765437.1"/>
    <property type="molecule type" value="Genomic_DNA"/>
</dbReference>
<accession>A0ABD5SK63</accession>
<evidence type="ECO:0000313" key="3">
    <source>
        <dbReference type="Proteomes" id="UP001596383"/>
    </source>
</evidence>
<organism evidence="2 3">
    <name type="scientific">Natrinema soli</name>
    <dbReference type="NCBI Taxonomy" id="1930624"/>
    <lineage>
        <taxon>Archaea</taxon>
        <taxon>Methanobacteriati</taxon>
        <taxon>Methanobacteriota</taxon>
        <taxon>Stenosarchaea group</taxon>
        <taxon>Halobacteria</taxon>
        <taxon>Halobacteriales</taxon>
        <taxon>Natrialbaceae</taxon>
        <taxon>Natrinema</taxon>
    </lineage>
</organism>
<gene>
    <name evidence="2" type="ORF">ACFQE6_10700</name>
</gene>
<name>A0ABD5SK63_9EURY</name>
<protein>
    <submittedName>
        <fullName evidence="2">Uncharacterized protein</fullName>
    </submittedName>
</protein>